<name>A0A1G7N188_9FLAO</name>
<dbReference type="InterPro" id="IPR026444">
    <property type="entry name" value="Secre_tail"/>
</dbReference>
<accession>A0A1G7N188</accession>
<keyword evidence="4" id="KW-1185">Reference proteome</keyword>
<dbReference type="STRING" id="454006.SAMN05421825_1862"/>
<proteinExistence type="predicted"/>
<dbReference type="EMBL" id="FNBH01000002">
    <property type="protein sequence ID" value="SDF67676.1"/>
    <property type="molecule type" value="Genomic_DNA"/>
</dbReference>
<dbReference type="RefSeq" id="WP_089873207.1">
    <property type="nucleotide sequence ID" value="NZ_FNBH01000002.1"/>
</dbReference>
<sequence>MKKNLLNDQVLVHFLKRYLFFAVLFFTIGVWGQVSITSLPQTYSQDFNGLSTTATTFTNNTTLTGWYISSGTLPVSDGNANSNSCYNYGTSSASDRSIGALSTSTTHNFGVRIKNNSTVAIASFDIAFNGEQWRQNSTAQTLVFEYQISSSAITSLTSGTWTAASSFDYTGINTGTAGPLDGNLTANRTAKSGTLTVNVPAGSEIFLRWTKSGSSSPGLAIDDLSITARAAGITSAQTGNWADGTTWVGGVAPTSSQNAVIASGHIVTVASAVTRNSGTSTTVTGTLAAAATYTNDGTTTINGTFQINAGGYANGTTNLTYGTAGTLVFNHSNSTDYGVSGGSYWPITNGPVNVTLNANSPISLGFARTVTGVFATSAALTGASNLTVNGTDQINSTSASFDSAVNYGASSTLVYNSGSTFNRGNEWNNNPNSVTIQNNTTLNYPNGWGAITRTLNGNLTVGTGSALYMDWGSPSPGVGTLTVKGNVLANGNISLGNQPGGDLVIGGNFINTATFNANGRKVTFNGSAGQSITGATSFAYLEYNSTAGTNVLTINNDITVSNELRFTTGLVSLASGVNVNIANNASIVATSGNFNSASTNGTINFLGTGTTTGTINFYPSVAQTPSGLLGVSYSTGTTIQNVLTLNSNSYVTSAPKYATGSTLVYNNTGTYARGVEWGSVGTTFPANGYPHNVTIQNGTALNIETGLTGTLRANGNLNLGVATSAGSLSMQNTGNALEIKGNVNLGNSTGTSTLTLSTNVGGDLSVAGNWVKNATNGVLVNNNRAVAFNGTSAQTLTGATTFDYLTINNSAGLTLNNAVNVNQTLNLTSGKITIGNNDLTIASTGNINGNSNSSYVVTLGTGQLKRTVGPSATVFPVGSASAYNPITFTNVGTSDVFGVILTSGTVPNVQDATSTVNDRWLVSEATAGGSTLTVVPQWSTSDQGINFASGNQTYVGFYNGTSWTQNAATVSGSNPYTATGASAFSPSVLSGTQYFAIGKDNAFICGTTPIAYSQGFNSTTIPTCWSTTIIPTSTQTGTKISFVTSSTNPNPGLQEGTHFVRYNSYSNGNGGAGSEERLGSNPLSSIGIASVDVEFYMYNDSGYSDKLTEGIQVQYSLDGTNWTDVSGAYFQRYATSNAWNLKKITLPVACANATKFYVGFKFRSEYGNNIYLDNVVVKQSPPTLFVNGTSSATLSFGTNDIGSTVTAQTFSLSGANLTGAPSNVTLTVPSDFQISSDAGTTWGSSVTVPYATSTLAAHDISVKYIPTTCGNASSGTITFSGGGVSTYPVVSLSGTAILAKPVTNETDITATTFTANWSAVSGASGYELDVYRKTETNKTLFENFETGLPTGYTTGTATLGTGVWSGARFIKGSTQPNSGSSVLQLESSSNSYLQTPALENISSISFWMAGSNAAVSLKVQYSYDDVNWLPVDATTPTYYGAVTKQLFTVNLAAPIPGLAKIRFLRFGSAVYIDDVTINYTETTYDHVSNYNPYVISGGAVVSQLVTGLTPNTQYYYKVRATQGSCKSIDSDERSVTTNNIVIWTNNAWTNGTGPTANLDAIVRDNYSTSSTGSFTAKDLTVEDTGKVTIGSGDYVKVEGILTVNNNVAKDNFVILTGGNLLQTSTATNDVNGIIQAQRSVADINNDLNTAMDYVYWSSPVSGQATTGSTGFSPGTPANRFYEYNESKDTFKATMDGTFVSGKGYAVRAETGLNPETNANYIDGYSKIYKFNGVPNNGDININLIRTNTTGNTGIGFNLVGNPYPSNMDFRELYAANSSVIYNTAYFWTNNVFVKTQAGTGYAQNNYAVYNGTGGNAATQAAGGSGDTTVPDGLVSIGQGFIVQAKNQGTSSLMFKNSYSTGHDLRLAGTSHFYQKQSSEAKNRFWIKLKTPNDLVNTQLIGYMSGASNEFEQDFDAETLSTSSDVFYSILGSRQLLIQGRSENFTTNDVVPVGANFYQDGIYSIGLDRVEGIFENGQKVYLKDNLLNKVVDLSQGDYNFSASKGLNNTRFEIVYKGNDVLGVDGLSKSDFTVYRDGEVYVVHSTKKLGKVEVYDVSGRMLRSFNSAETIMKIDMSDVSNGIYIIKVENSGDTKTKKIIK</sequence>
<protein>
    <submittedName>
        <fullName evidence="3">Por secretion system C-terminal sorting domain-containing protein</fullName>
    </submittedName>
</protein>
<feature type="domain" description="Secretion system C-terminal sorting" evidence="2">
    <location>
        <begin position="2044"/>
        <end position="2098"/>
    </location>
</feature>
<dbReference type="Pfam" id="PF18962">
    <property type="entry name" value="Por_Secre_tail"/>
    <property type="match status" value="1"/>
</dbReference>
<dbReference type="NCBIfam" id="TIGR04183">
    <property type="entry name" value="Por_Secre_tail"/>
    <property type="match status" value="1"/>
</dbReference>
<dbReference type="InterPro" id="IPR036116">
    <property type="entry name" value="FN3_sf"/>
</dbReference>
<evidence type="ECO:0000313" key="4">
    <source>
        <dbReference type="Proteomes" id="UP000199203"/>
    </source>
</evidence>
<keyword evidence="1" id="KW-0732">Signal</keyword>
<dbReference type="SUPFAM" id="SSF49265">
    <property type="entry name" value="Fibronectin type III"/>
    <property type="match status" value="1"/>
</dbReference>
<dbReference type="Proteomes" id="UP000199203">
    <property type="component" value="Unassembled WGS sequence"/>
</dbReference>
<evidence type="ECO:0000313" key="3">
    <source>
        <dbReference type="EMBL" id="SDF67676.1"/>
    </source>
</evidence>
<reference evidence="4" key="1">
    <citation type="submission" date="2016-10" db="EMBL/GenBank/DDBJ databases">
        <authorList>
            <person name="Varghese N."/>
            <person name="Submissions S."/>
        </authorList>
    </citation>
    <scope>NUCLEOTIDE SEQUENCE [LARGE SCALE GENOMIC DNA]</scope>
    <source>
        <strain evidence="4">DSM 19684</strain>
    </source>
</reference>
<evidence type="ECO:0000256" key="1">
    <source>
        <dbReference type="ARBA" id="ARBA00022729"/>
    </source>
</evidence>
<dbReference type="OrthoDB" id="906679at2"/>
<organism evidence="3 4">
    <name type="scientific">Epilithonimonas hungarica</name>
    <dbReference type="NCBI Taxonomy" id="454006"/>
    <lineage>
        <taxon>Bacteria</taxon>
        <taxon>Pseudomonadati</taxon>
        <taxon>Bacteroidota</taxon>
        <taxon>Flavobacteriia</taxon>
        <taxon>Flavobacteriales</taxon>
        <taxon>Weeksellaceae</taxon>
        <taxon>Chryseobacterium group</taxon>
        <taxon>Epilithonimonas</taxon>
    </lineage>
</organism>
<evidence type="ECO:0000259" key="2">
    <source>
        <dbReference type="Pfam" id="PF18962"/>
    </source>
</evidence>
<gene>
    <name evidence="3" type="ORF">SAMN05421825_1862</name>
</gene>